<comment type="caution">
    <text evidence="3">The sequence shown here is derived from an EMBL/GenBank/DDBJ whole genome shotgun (WGS) entry which is preliminary data.</text>
</comment>
<dbReference type="InterPro" id="IPR013656">
    <property type="entry name" value="PAS_4"/>
</dbReference>
<dbReference type="InterPro" id="IPR029016">
    <property type="entry name" value="GAF-like_dom_sf"/>
</dbReference>
<dbReference type="InterPro" id="IPR036890">
    <property type="entry name" value="HATPase_C_sf"/>
</dbReference>
<keyword evidence="4" id="KW-1185">Reference proteome</keyword>
<dbReference type="Gene3D" id="3.30.450.40">
    <property type="match status" value="1"/>
</dbReference>
<dbReference type="Gene3D" id="3.60.40.10">
    <property type="entry name" value="PPM-type phosphatase domain"/>
    <property type="match status" value="1"/>
</dbReference>
<dbReference type="EMBL" id="JAERRF010000022">
    <property type="protein sequence ID" value="MBL1100852.1"/>
    <property type="molecule type" value="Genomic_DNA"/>
</dbReference>
<dbReference type="InterPro" id="IPR003018">
    <property type="entry name" value="GAF"/>
</dbReference>
<dbReference type="PANTHER" id="PTHR43156">
    <property type="entry name" value="STAGE II SPORULATION PROTEIN E-RELATED"/>
    <property type="match status" value="1"/>
</dbReference>
<dbReference type="InterPro" id="IPR036457">
    <property type="entry name" value="PPM-type-like_dom_sf"/>
</dbReference>
<dbReference type="PROSITE" id="PS50112">
    <property type="entry name" value="PAS"/>
    <property type="match status" value="1"/>
</dbReference>
<dbReference type="Pfam" id="PF01590">
    <property type="entry name" value="GAF"/>
    <property type="match status" value="1"/>
</dbReference>
<dbReference type="SMART" id="SM00331">
    <property type="entry name" value="PP2C_SIG"/>
    <property type="match status" value="1"/>
</dbReference>
<dbReference type="SUPFAM" id="SSF81606">
    <property type="entry name" value="PP2C-like"/>
    <property type="match status" value="1"/>
</dbReference>
<sequence length="819" mass="88508">MDADDALPRIRPPGSEGSRTVVIMVDEQGVVTGWSAGAERLLGRTTQDAVGCPAEDFLTPDAGAPFWTRRAEGDDWLGELTARRADGRPLALSGTAHRCEEGGERGQWILVAAAAPATGHHVLPQEIERAVVHWLFTVSPVAVTIYDTDLRCRWQNEAMIRLSGMTEAERWGKRLPEILSGPDATGWERRLRRVIETGESAFSGELHGRVPADPERDAVFMASASALRDLHGHTLGLCTTVADVTQQYEARERLTLLTEAGTRIGSTLDLMRTAQELADSAVPRLADWVTVDLLDPLLGGDEPGPFTGVVALRRAANQSVLEGTPEAVRQPGEVDFYPPYSPAVRCMATGRSALHHVTDHDIKVWLAQDPARAEKFRIYEFQSIMGVPIQARGTTLGITMFYRRTKHPFTDDDRLLAEELVARAALCLDNARRFTRERTAALSLQQSLLPQGSPVQAAVETASRYLPAGGKTGLAGDWFDVIPLSGARVALVVGDVVGHGINAAATMGRLRTAVRTLADVDLPPDELLTHLDDVVLRLAAEGEGTGSPLDPAVLGATCTYAIYDPISRTCSLARAGHPPPATVTPDGARLLDLPAGPPLGLGGLPFEAVDVQLPENSLLALYTDGLLGFRERELDSALDQLCQVLAEPTPSLDALCDRVLGDLLPEHPADDAALLIARTRALNRDQFAVRDLPSDPATVSTARSWAARQLAAWSLEDASFVTELVVSELVTNAIRHADGPIQLRLIRDRTLICEVSDASNTAPHMRRARLSDEGGRGLLLVAQLTQRWGTRHAREGKTIWCEQLLENGNGQVEAVPPAP</sequence>
<evidence type="ECO:0000259" key="2">
    <source>
        <dbReference type="PROSITE" id="PS50112"/>
    </source>
</evidence>
<dbReference type="RefSeq" id="WP_201879737.1">
    <property type="nucleotide sequence ID" value="NZ_JAERRF010000022.1"/>
</dbReference>
<dbReference type="InterPro" id="IPR000014">
    <property type="entry name" value="PAS"/>
</dbReference>
<dbReference type="Pfam" id="PF07228">
    <property type="entry name" value="SpoIIE"/>
    <property type="match status" value="1"/>
</dbReference>
<dbReference type="SUPFAM" id="SSF55874">
    <property type="entry name" value="ATPase domain of HSP90 chaperone/DNA topoisomerase II/histidine kinase"/>
    <property type="match status" value="1"/>
</dbReference>
<dbReference type="SUPFAM" id="SSF55781">
    <property type="entry name" value="GAF domain-like"/>
    <property type="match status" value="1"/>
</dbReference>
<dbReference type="InterPro" id="IPR001932">
    <property type="entry name" value="PPM-type_phosphatase-like_dom"/>
</dbReference>
<dbReference type="Proteomes" id="UP000634229">
    <property type="component" value="Unassembled WGS sequence"/>
</dbReference>
<protein>
    <submittedName>
        <fullName evidence="3">SpoIIE family protein phosphatase</fullName>
    </submittedName>
</protein>
<feature type="domain" description="PAS" evidence="2">
    <location>
        <begin position="22"/>
        <end position="61"/>
    </location>
</feature>
<dbReference type="PANTHER" id="PTHR43156:SF2">
    <property type="entry name" value="STAGE II SPORULATION PROTEIN E"/>
    <property type="match status" value="1"/>
</dbReference>
<evidence type="ECO:0000313" key="3">
    <source>
        <dbReference type="EMBL" id="MBL1100852.1"/>
    </source>
</evidence>
<dbReference type="Pfam" id="PF13581">
    <property type="entry name" value="HATPase_c_2"/>
    <property type="match status" value="1"/>
</dbReference>
<evidence type="ECO:0000256" key="1">
    <source>
        <dbReference type="ARBA" id="ARBA00022801"/>
    </source>
</evidence>
<dbReference type="SMART" id="SM00065">
    <property type="entry name" value="GAF"/>
    <property type="match status" value="1"/>
</dbReference>
<dbReference type="InterPro" id="IPR003594">
    <property type="entry name" value="HATPase_dom"/>
</dbReference>
<dbReference type="CDD" id="cd16936">
    <property type="entry name" value="HATPase_RsbW-like"/>
    <property type="match status" value="1"/>
</dbReference>
<dbReference type="SMART" id="SM00091">
    <property type="entry name" value="PAS"/>
    <property type="match status" value="2"/>
</dbReference>
<proteinExistence type="predicted"/>
<dbReference type="NCBIfam" id="TIGR00229">
    <property type="entry name" value="sensory_box"/>
    <property type="match status" value="1"/>
</dbReference>
<dbReference type="InterPro" id="IPR013767">
    <property type="entry name" value="PAS_fold"/>
</dbReference>
<evidence type="ECO:0000313" key="4">
    <source>
        <dbReference type="Proteomes" id="UP000634229"/>
    </source>
</evidence>
<dbReference type="Gene3D" id="3.30.565.10">
    <property type="entry name" value="Histidine kinase-like ATPase, C-terminal domain"/>
    <property type="match status" value="1"/>
</dbReference>
<keyword evidence="1" id="KW-0378">Hydrolase</keyword>
<dbReference type="InterPro" id="IPR052016">
    <property type="entry name" value="Bact_Sigma-Reg"/>
</dbReference>
<organism evidence="3 4">
    <name type="scientific">Streptomyces coffeae</name>
    <dbReference type="NCBI Taxonomy" id="621382"/>
    <lineage>
        <taxon>Bacteria</taxon>
        <taxon>Bacillati</taxon>
        <taxon>Actinomycetota</taxon>
        <taxon>Actinomycetes</taxon>
        <taxon>Kitasatosporales</taxon>
        <taxon>Streptomycetaceae</taxon>
        <taxon>Streptomyces</taxon>
    </lineage>
</organism>
<accession>A0ABS1NLS2</accession>
<dbReference type="CDD" id="cd00130">
    <property type="entry name" value="PAS"/>
    <property type="match status" value="1"/>
</dbReference>
<dbReference type="Pfam" id="PF08448">
    <property type="entry name" value="PAS_4"/>
    <property type="match status" value="1"/>
</dbReference>
<dbReference type="Pfam" id="PF00989">
    <property type="entry name" value="PAS"/>
    <property type="match status" value="1"/>
</dbReference>
<reference evidence="3 4" key="1">
    <citation type="submission" date="2021-01" db="EMBL/GenBank/DDBJ databases">
        <title>WGS of actinomycetes isolated from Thailand.</title>
        <authorList>
            <person name="Thawai C."/>
        </authorList>
    </citation>
    <scope>NUCLEOTIDE SEQUENCE [LARGE SCALE GENOMIC DNA]</scope>
    <source>
        <strain evidence="3 4">CA1R205</strain>
    </source>
</reference>
<gene>
    <name evidence="3" type="ORF">JK363_30135</name>
</gene>
<name>A0ABS1NLS2_9ACTN</name>
<dbReference type="Gene3D" id="3.30.450.20">
    <property type="entry name" value="PAS domain"/>
    <property type="match status" value="2"/>
</dbReference>
<dbReference type="SUPFAM" id="SSF55785">
    <property type="entry name" value="PYP-like sensor domain (PAS domain)"/>
    <property type="match status" value="2"/>
</dbReference>
<dbReference type="InterPro" id="IPR035965">
    <property type="entry name" value="PAS-like_dom_sf"/>
</dbReference>